<sequence>MIHRDISPDWRAAAATVAVRALSEGRGRATAPAGTISVRNADGTRTVIGEGAGTDETGAPVGVATFVGDKVPPGRPTGLSWASAAADVTGAWDGTLEGGVPADLAYVELLAGGAVVGRLSRAGSCSAAATVGASLACTAVAVDVSGNRSEASAATTLTVRDLASEASSVASSASAAAAEAKSAAGAAATRAGALEGELAKTNATVEERTGEGGTLTRRVSAAASDATSALSKATEAEQSVSGLSSRVTEAYDSATEALTRASAASQTASEVKSTLTTDYQTKADAERAYATKSELTQTSDSLESSVSEVAKTADGAVASATEAKQTASEVKATLTTDYQTKADAEAAYATKAELTATSDGITSIVASNYQTKSGMAEYATASELRQTSDGLAATAKRVSTVEGVTSKVESHMSFGADGLTISGGEGGDGMAVSIRPDSQEFLSGKDVVMRLDARTRSVEAARLTLGSYQWRASEVGGRVSLVYVGGGD</sequence>
<keyword evidence="2" id="KW-1185">Reference proteome</keyword>
<proteinExistence type="predicted"/>
<organism evidence="1 2">
    <name type="scientific">Paratractidigestivibacter faecalis</name>
    <dbReference type="NCBI Taxonomy" id="2292441"/>
    <lineage>
        <taxon>Bacteria</taxon>
        <taxon>Bacillati</taxon>
        <taxon>Actinomycetota</taxon>
        <taxon>Coriobacteriia</taxon>
        <taxon>Coriobacteriales</taxon>
        <taxon>Atopobiaceae</taxon>
        <taxon>Paratractidigestivibacter</taxon>
    </lineage>
</organism>
<dbReference type="RefSeq" id="WP_349181360.1">
    <property type="nucleotide sequence ID" value="NZ_JBBNGS010000002.1"/>
</dbReference>
<evidence type="ECO:0000313" key="2">
    <source>
        <dbReference type="Proteomes" id="UP001478817"/>
    </source>
</evidence>
<dbReference type="EMBL" id="JBBNGS010000002">
    <property type="protein sequence ID" value="MEQ2637007.1"/>
    <property type="molecule type" value="Genomic_DNA"/>
</dbReference>
<dbReference type="Proteomes" id="UP001478817">
    <property type="component" value="Unassembled WGS sequence"/>
</dbReference>
<accession>A0ABV1IEG3</accession>
<name>A0ABV1IEG3_9ACTN</name>
<protein>
    <recommendedName>
        <fullName evidence="3">Methyl-accepting transducer domain-containing protein</fullName>
    </recommendedName>
</protein>
<evidence type="ECO:0008006" key="3">
    <source>
        <dbReference type="Google" id="ProtNLM"/>
    </source>
</evidence>
<reference evidence="1 2" key="1">
    <citation type="submission" date="2024-04" db="EMBL/GenBank/DDBJ databases">
        <title>Human intestinal bacterial collection.</title>
        <authorList>
            <person name="Pauvert C."/>
            <person name="Hitch T.C.A."/>
            <person name="Clavel T."/>
        </authorList>
    </citation>
    <scope>NUCLEOTIDE SEQUENCE [LARGE SCALE GENOMIC DNA]</scope>
    <source>
        <strain evidence="1 2">CLA-AA-H197</strain>
    </source>
</reference>
<evidence type="ECO:0000313" key="1">
    <source>
        <dbReference type="EMBL" id="MEQ2637007.1"/>
    </source>
</evidence>
<gene>
    <name evidence="1" type="ORF">AAAT05_01385</name>
</gene>
<comment type="caution">
    <text evidence="1">The sequence shown here is derived from an EMBL/GenBank/DDBJ whole genome shotgun (WGS) entry which is preliminary data.</text>
</comment>